<name>A0A512RQ14_9BACT</name>
<dbReference type="Proteomes" id="UP000321436">
    <property type="component" value="Unassembled WGS sequence"/>
</dbReference>
<reference evidence="2 3" key="1">
    <citation type="submission" date="2019-07" db="EMBL/GenBank/DDBJ databases">
        <title>Whole genome shotgun sequence of Chitinophaga cymbidii NBRC 109752.</title>
        <authorList>
            <person name="Hosoyama A."/>
            <person name="Uohara A."/>
            <person name="Ohji S."/>
            <person name="Ichikawa N."/>
        </authorList>
    </citation>
    <scope>NUCLEOTIDE SEQUENCE [LARGE SCALE GENOMIC DNA]</scope>
    <source>
        <strain evidence="2 3">NBRC 109752</strain>
    </source>
</reference>
<evidence type="ECO:0000313" key="2">
    <source>
        <dbReference type="EMBL" id="GEP97780.1"/>
    </source>
</evidence>
<dbReference type="AlphaFoldDB" id="A0A512RQ14"/>
<gene>
    <name evidence="2" type="ORF">CCY01nite_40400</name>
</gene>
<dbReference type="EMBL" id="BKAU01000005">
    <property type="protein sequence ID" value="GEP97780.1"/>
    <property type="molecule type" value="Genomic_DNA"/>
</dbReference>
<feature type="signal peptide" evidence="1">
    <location>
        <begin position="1"/>
        <end position="22"/>
    </location>
</feature>
<feature type="chain" id="PRO_5022105574" evidence="1">
    <location>
        <begin position="23"/>
        <end position="124"/>
    </location>
</feature>
<keyword evidence="1" id="KW-0732">Signal</keyword>
<proteinExistence type="predicted"/>
<keyword evidence="3" id="KW-1185">Reference proteome</keyword>
<accession>A0A512RQ14</accession>
<protein>
    <submittedName>
        <fullName evidence="2">Uncharacterized protein</fullName>
    </submittedName>
</protein>
<sequence>MTKRIMSLCALAIAAVFAFAFKAEPAKVFADQQFYLTPGGDRNDPLDFVALTTQNCPSTGAVCAIDVFNADVYTLAEAIAAGNSAWAGQPKVNQAALETDMAAAVAAIPDPYTAPSGRVISKRN</sequence>
<organism evidence="2 3">
    <name type="scientific">Chitinophaga cymbidii</name>
    <dbReference type="NCBI Taxonomy" id="1096750"/>
    <lineage>
        <taxon>Bacteria</taxon>
        <taxon>Pseudomonadati</taxon>
        <taxon>Bacteroidota</taxon>
        <taxon>Chitinophagia</taxon>
        <taxon>Chitinophagales</taxon>
        <taxon>Chitinophagaceae</taxon>
        <taxon>Chitinophaga</taxon>
    </lineage>
</organism>
<comment type="caution">
    <text evidence="2">The sequence shown here is derived from an EMBL/GenBank/DDBJ whole genome shotgun (WGS) entry which is preliminary data.</text>
</comment>
<evidence type="ECO:0000313" key="3">
    <source>
        <dbReference type="Proteomes" id="UP000321436"/>
    </source>
</evidence>
<dbReference type="OrthoDB" id="712355at2"/>
<evidence type="ECO:0000256" key="1">
    <source>
        <dbReference type="SAM" id="SignalP"/>
    </source>
</evidence>
<dbReference type="RefSeq" id="WP_146865699.1">
    <property type="nucleotide sequence ID" value="NZ_BKAU01000005.1"/>
</dbReference>